<dbReference type="EMBL" id="CAJJDP010000073">
    <property type="protein sequence ID" value="CAD8180287.1"/>
    <property type="molecule type" value="Genomic_DNA"/>
</dbReference>
<accession>A0A8S1VUD0</accession>
<organism evidence="1 2">
    <name type="scientific">Paramecium octaurelia</name>
    <dbReference type="NCBI Taxonomy" id="43137"/>
    <lineage>
        <taxon>Eukaryota</taxon>
        <taxon>Sar</taxon>
        <taxon>Alveolata</taxon>
        <taxon>Ciliophora</taxon>
        <taxon>Intramacronucleata</taxon>
        <taxon>Oligohymenophorea</taxon>
        <taxon>Peniculida</taxon>
        <taxon>Parameciidae</taxon>
        <taxon>Paramecium</taxon>
    </lineage>
</organism>
<dbReference type="AlphaFoldDB" id="A0A8S1VUD0"/>
<keyword evidence="2" id="KW-1185">Reference proteome</keyword>
<evidence type="ECO:0000313" key="2">
    <source>
        <dbReference type="Proteomes" id="UP000683925"/>
    </source>
</evidence>
<proteinExistence type="predicted"/>
<evidence type="ECO:0000313" key="1">
    <source>
        <dbReference type="EMBL" id="CAD8180287.1"/>
    </source>
</evidence>
<comment type="caution">
    <text evidence="1">The sequence shown here is derived from an EMBL/GenBank/DDBJ whole genome shotgun (WGS) entry which is preliminary data.</text>
</comment>
<dbReference type="Proteomes" id="UP000683925">
    <property type="component" value="Unassembled WGS sequence"/>
</dbReference>
<protein>
    <submittedName>
        <fullName evidence="1">Uncharacterized protein</fullName>
    </submittedName>
</protein>
<gene>
    <name evidence="1" type="ORF">POCTA_138.1.T0740250</name>
</gene>
<name>A0A8S1VUD0_PAROT</name>
<reference evidence="1" key="1">
    <citation type="submission" date="2021-01" db="EMBL/GenBank/DDBJ databases">
        <authorList>
            <consortium name="Genoscope - CEA"/>
            <person name="William W."/>
        </authorList>
    </citation>
    <scope>NUCLEOTIDE SEQUENCE</scope>
</reference>
<sequence>MAIKFTIPNLFQVLQQTYESTKSVVLREGLGRWRILDAKLKLMDEEQEMQISNKYIQYVFDLLIEMNDLIENMEKDNFVKRKERISWEGNLKFDDFSFELVPIKEENQKLKEEVKNYQLEQDKVDFSKKLRSGSLLKMQLDTIQSF</sequence>